<dbReference type="InterPro" id="IPR050303">
    <property type="entry name" value="GatZ_KbaZ_carbometab"/>
</dbReference>
<proteinExistence type="predicted"/>
<feature type="transmembrane region" description="Helical" evidence="1">
    <location>
        <begin position="170"/>
        <end position="190"/>
    </location>
</feature>
<sequence>MSSFLRQFIIQGSWNYRSMLGSGFSYCMIPLLRKRGLSGQELDDAVRSHMGPFNSHPYLAGLALGAVARMEGSGMNAEKIERFKRAIQGSLGGLGDLLIWGAWRPATLLLALVLVWAGAPPWIPVGVFLFLYNLGHLALRWWGYSRGLRYGEDVGVQLRSAELSRLGGRVFSGGTLLLGILVGAFLASRLAAEDPGALWSFSGIAAFGVGLKFGHRVLRGTTLVVVLVITLLTALGNA</sequence>
<name>A0A381Q7K2_9ZZZZ</name>
<protein>
    <submittedName>
        <fullName evidence="2">Uncharacterized protein</fullName>
    </submittedName>
</protein>
<keyword evidence="1" id="KW-0472">Membrane</keyword>
<evidence type="ECO:0000313" key="2">
    <source>
        <dbReference type="EMBL" id="SUZ74359.1"/>
    </source>
</evidence>
<dbReference type="PANTHER" id="PTHR32502">
    <property type="entry name" value="N-ACETYLGALACTOSAMINE PERMEASE II COMPONENT-RELATED"/>
    <property type="match status" value="1"/>
</dbReference>
<evidence type="ECO:0000256" key="1">
    <source>
        <dbReference type="SAM" id="Phobius"/>
    </source>
</evidence>
<gene>
    <name evidence="2" type="ORF">METZ01_LOCUS27213</name>
</gene>
<keyword evidence="1" id="KW-1133">Transmembrane helix</keyword>
<organism evidence="2">
    <name type="scientific">marine metagenome</name>
    <dbReference type="NCBI Taxonomy" id="408172"/>
    <lineage>
        <taxon>unclassified sequences</taxon>
        <taxon>metagenomes</taxon>
        <taxon>ecological metagenomes</taxon>
    </lineage>
</organism>
<dbReference type="PANTHER" id="PTHR32502:SF23">
    <property type="entry name" value="TRANSPORT PROTEIN, PTS SYSTEM"/>
    <property type="match status" value="1"/>
</dbReference>
<dbReference type="GO" id="GO:0009401">
    <property type="term" value="P:phosphoenolpyruvate-dependent sugar phosphotransferase system"/>
    <property type="evidence" value="ECO:0007669"/>
    <property type="project" value="InterPro"/>
</dbReference>
<dbReference type="PROSITE" id="PS51108">
    <property type="entry name" value="PTS_EIID"/>
    <property type="match status" value="1"/>
</dbReference>
<dbReference type="Pfam" id="PF03613">
    <property type="entry name" value="EIID-AGA"/>
    <property type="match status" value="1"/>
</dbReference>
<accession>A0A381Q7K2</accession>
<feature type="transmembrane region" description="Helical" evidence="1">
    <location>
        <begin position="220"/>
        <end position="237"/>
    </location>
</feature>
<feature type="transmembrane region" description="Helical" evidence="1">
    <location>
        <begin position="122"/>
        <end position="142"/>
    </location>
</feature>
<reference evidence="2" key="1">
    <citation type="submission" date="2018-05" db="EMBL/GenBank/DDBJ databases">
        <authorList>
            <person name="Lanie J.A."/>
            <person name="Ng W.-L."/>
            <person name="Kazmierczak K.M."/>
            <person name="Andrzejewski T.M."/>
            <person name="Davidsen T.M."/>
            <person name="Wayne K.J."/>
            <person name="Tettelin H."/>
            <person name="Glass J.I."/>
            <person name="Rusch D."/>
            <person name="Podicherti R."/>
            <person name="Tsui H.-C.T."/>
            <person name="Winkler M.E."/>
        </authorList>
    </citation>
    <scope>NUCLEOTIDE SEQUENCE</scope>
</reference>
<dbReference type="GO" id="GO:0005886">
    <property type="term" value="C:plasma membrane"/>
    <property type="evidence" value="ECO:0007669"/>
    <property type="project" value="TreeGrafter"/>
</dbReference>
<keyword evidence="1" id="KW-0812">Transmembrane</keyword>
<dbReference type="AlphaFoldDB" id="A0A381Q7K2"/>
<dbReference type="EMBL" id="UINC01001208">
    <property type="protein sequence ID" value="SUZ74359.1"/>
    <property type="molecule type" value="Genomic_DNA"/>
</dbReference>
<dbReference type="InterPro" id="IPR004704">
    <property type="entry name" value="PTS_IID_man"/>
</dbReference>